<dbReference type="GO" id="GO:0004029">
    <property type="term" value="F:aldehyde dehydrogenase (NAD+) activity"/>
    <property type="evidence" value="ECO:0007669"/>
    <property type="project" value="TreeGrafter"/>
</dbReference>
<dbReference type="RefSeq" id="WP_093387787.1">
    <property type="nucleotide sequence ID" value="NZ_FOTW01000011.1"/>
</dbReference>
<dbReference type="InterPro" id="IPR036291">
    <property type="entry name" value="NAD(P)-bd_dom_sf"/>
</dbReference>
<dbReference type="Proteomes" id="UP000199470">
    <property type="component" value="Unassembled WGS sequence"/>
</dbReference>
<dbReference type="GO" id="GO:0005737">
    <property type="term" value="C:cytoplasm"/>
    <property type="evidence" value="ECO:0007669"/>
    <property type="project" value="TreeGrafter"/>
</dbReference>
<proteinExistence type="predicted"/>
<feature type="region of interest" description="Disordered" evidence="1">
    <location>
        <begin position="1"/>
        <end position="35"/>
    </location>
</feature>
<feature type="domain" description="NAD-dependent epimerase/dehydratase" evidence="2">
    <location>
        <begin position="44"/>
        <end position="207"/>
    </location>
</feature>
<dbReference type="InterPro" id="IPR051783">
    <property type="entry name" value="NAD(P)-dependent_oxidoreduct"/>
</dbReference>
<dbReference type="EMBL" id="FOTW01000011">
    <property type="protein sequence ID" value="SFM03136.1"/>
    <property type="molecule type" value="Genomic_DNA"/>
</dbReference>
<evidence type="ECO:0000259" key="2">
    <source>
        <dbReference type="Pfam" id="PF01370"/>
    </source>
</evidence>
<dbReference type="OrthoDB" id="112777at2"/>
<gene>
    <name evidence="3" type="ORF">SAMN02982985_02426</name>
</gene>
<reference evidence="3 4" key="1">
    <citation type="submission" date="2016-10" db="EMBL/GenBank/DDBJ databases">
        <authorList>
            <person name="de Groot N.N."/>
        </authorList>
    </citation>
    <scope>NUCLEOTIDE SEQUENCE [LARGE SCALE GENOMIC DNA]</scope>
    <source>
        <strain evidence="3 4">ATCC 43154</strain>
    </source>
</reference>
<dbReference type="SUPFAM" id="SSF51735">
    <property type="entry name" value="NAD(P)-binding Rossmann-fold domains"/>
    <property type="match status" value="1"/>
</dbReference>
<evidence type="ECO:0000256" key="1">
    <source>
        <dbReference type="SAM" id="MobiDB-lite"/>
    </source>
</evidence>
<protein>
    <submittedName>
        <fullName evidence="3">Nucleoside-diphosphate-sugar epimerase</fullName>
    </submittedName>
</protein>
<dbReference type="STRING" id="758825.SAMN02982985_02426"/>
<dbReference type="InterPro" id="IPR001509">
    <property type="entry name" value="Epimerase_deHydtase"/>
</dbReference>
<dbReference type="PANTHER" id="PTHR48079:SF6">
    <property type="entry name" value="NAD(P)-BINDING DOMAIN-CONTAINING PROTEIN-RELATED"/>
    <property type="match status" value="1"/>
</dbReference>
<dbReference type="Gene3D" id="3.40.50.720">
    <property type="entry name" value="NAD(P)-binding Rossmann-like Domain"/>
    <property type="match status" value="1"/>
</dbReference>
<accession>A0A1I4MJB8</accession>
<organism evidence="3 4">
    <name type="scientific">Rugamonas rubra</name>
    <dbReference type="NCBI Taxonomy" id="758825"/>
    <lineage>
        <taxon>Bacteria</taxon>
        <taxon>Pseudomonadati</taxon>
        <taxon>Pseudomonadota</taxon>
        <taxon>Betaproteobacteria</taxon>
        <taxon>Burkholderiales</taxon>
        <taxon>Oxalobacteraceae</taxon>
        <taxon>Telluria group</taxon>
        <taxon>Rugamonas</taxon>
    </lineage>
</organism>
<sequence>MTTTTTPSSPAIPPTAGAAHDAARQAAPVPAPAGSPPLPAGRSALVLGATGGIGGAVARRLLAAGWQVKALHRAPAGRAPLGRNFSWIAGDAMRRDDVLRAADGVALIVHAVNPPGYRDWDKLVLPMMDNSIAAARRRGARIVLPGTVYNYGPDAFPDIGVDAAQRPLTRKGAIRVELERRLELAAADGVRSLIVRAGDFFGPGAANNWLSQGLVKPGRPLRVVNNPGRAGVGHQWAYLPDVAETICRLVAIEQRLDDFARFHMDGHWDTDGTRMAATVAHVAAGAGAGRVAVKPLPWWLLTLAAPFVPTLREMREMRYLWRQPVRLSNRRLLEVLGAEPHTPLEQAVRATLQGLGCLPGDDLAALLKAM</sequence>
<evidence type="ECO:0000313" key="3">
    <source>
        <dbReference type="EMBL" id="SFM03136.1"/>
    </source>
</evidence>
<keyword evidence="4" id="KW-1185">Reference proteome</keyword>
<name>A0A1I4MJB8_9BURK</name>
<evidence type="ECO:0000313" key="4">
    <source>
        <dbReference type="Proteomes" id="UP000199470"/>
    </source>
</evidence>
<dbReference type="PANTHER" id="PTHR48079">
    <property type="entry name" value="PROTEIN YEEZ"/>
    <property type="match status" value="1"/>
</dbReference>
<feature type="compositionally biased region" description="Low complexity" evidence="1">
    <location>
        <begin position="1"/>
        <end position="28"/>
    </location>
</feature>
<dbReference type="Pfam" id="PF01370">
    <property type="entry name" value="Epimerase"/>
    <property type="match status" value="1"/>
</dbReference>
<dbReference type="AlphaFoldDB" id="A0A1I4MJB8"/>